<accession>A0AA37NG30</accession>
<dbReference type="EMBL" id="BQNJ01000002">
    <property type="protein sequence ID" value="GKH04644.1"/>
    <property type="molecule type" value="Genomic_DNA"/>
</dbReference>
<evidence type="ECO:0000256" key="1">
    <source>
        <dbReference type="SAM" id="MobiDB-lite"/>
    </source>
</evidence>
<protein>
    <submittedName>
        <fullName evidence="2">Uncharacterized protein</fullName>
    </submittedName>
</protein>
<dbReference type="AlphaFoldDB" id="A0AA37NG30"/>
<sequence length="55" mass="6213">MSSVPLFLYPSGLRDAPAETMSRNWGKRSGPGSLAERKRRNLSQSHEEPQFLIIL</sequence>
<gene>
    <name evidence="2" type="ORF">CE91St55_66250</name>
</gene>
<organism evidence="2 3">
    <name type="scientific">Hungatella hathewayi</name>
    <dbReference type="NCBI Taxonomy" id="154046"/>
    <lineage>
        <taxon>Bacteria</taxon>
        <taxon>Bacillati</taxon>
        <taxon>Bacillota</taxon>
        <taxon>Clostridia</taxon>
        <taxon>Lachnospirales</taxon>
        <taxon>Lachnospiraceae</taxon>
        <taxon>Hungatella</taxon>
    </lineage>
</organism>
<evidence type="ECO:0000313" key="3">
    <source>
        <dbReference type="Proteomes" id="UP001055091"/>
    </source>
</evidence>
<name>A0AA37NG30_9FIRM</name>
<comment type="caution">
    <text evidence="2">The sequence shown here is derived from an EMBL/GenBank/DDBJ whole genome shotgun (WGS) entry which is preliminary data.</text>
</comment>
<proteinExistence type="predicted"/>
<feature type="region of interest" description="Disordered" evidence="1">
    <location>
        <begin position="14"/>
        <end position="48"/>
    </location>
</feature>
<reference evidence="2" key="1">
    <citation type="submission" date="2022-01" db="EMBL/GenBank/DDBJ databases">
        <title>Novel bile acid biosynthetic pathways are enriched in the microbiome of centenarians.</title>
        <authorList>
            <person name="Sato Y."/>
            <person name="Atarashi K."/>
            <person name="Plichta R.D."/>
            <person name="Arai Y."/>
            <person name="Sasajima S."/>
            <person name="Kearney M.S."/>
            <person name="Suda W."/>
            <person name="Takeshita K."/>
            <person name="Sasaki T."/>
            <person name="Okamoto S."/>
            <person name="Skelly N.A."/>
            <person name="Okamura Y."/>
            <person name="Vlamakis H."/>
            <person name="Li Y."/>
            <person name="Tanoue T."/>
            <person name="Takei H."/>
            <person name="Nittono H."/>
            <person name="Narushima S."/>
            <person name="Irie J."/>
            <person name="Itoh H."/>
            <person name="Moriya K."/>
            <person name="Sugiura Y."/>
            <person name="Suematsu M."/>
            <person name="Moritoki N."/>
            <person name="Shibata S."/>
            <person name="Littman R.D."/>
            <person name="Fischbach A.M."/>
            <person name="Uwamino Y."/>
            <person name="Inoue T."/>
            <person name="Honda A."/>
            <person name="Hattori M."/>
            <person name="Murai T."/>
            <person name="Xavier J.R."/>
            <person name="Hirose N."/>
            <person name="Honda K."/>
        </authorList>
    </citation>
    <scope>NUCLEOTIDE SEQUENCE</scope>
    <source>
        <strain evidence="2">CE91-St55</strain>
    </source>
</reference>
<dbReference type="Proteomes" id="UP001055091">
    <property type="component" value="Unassembled WGS sequence"/>
</dbReference>
<evidence type="ECO:0000313" key="2">
    <source>
        <dbReference type="EMBL" id="GKH04644.1"/>
    </source>
</evidence>